<organism evidence="1 2">
    <name type="scientific">Gimesia panareensis</name>
    <dbReference type="NCBI Taxonomy" id="2527978"/>
    <lineage>
        <taxon>Bacteria</taxon>
        <taxon>Pseudomonadati</taxon>
        <taxon>Planctomycetota</taxon>
        <taxon>Planctomycetia</taxon>
        <taxon>Planctomycetales</taxon>
        <taxon>Planctomycetaceae</taxon>
        <taxon>Gimesia</taxon>
    </lineage>
</organism>
<gene>
    <name evidence="1" type="ORF">Pan153_34010</name>
</gene>
<protein>
    <submittedName>
        <fullName evidence="1">Uncharacterized protein</fullName>
    </submittedName>
</protein>
<proteinExistence type="predicted"/>
<sequence>MQIHDNTKEGGRETRMLAASRMYRIMSCSLSFQHCILFLQTGTNLRHGIHFPFFSSLLFPFA</sequence>
<reference evidence="1 2" key="1">
    <citation type="submission" date="2019-02" db="EMBL/GenBank/DDBJ databases">
        <title>Deep-cultivation of Planctomycetes and their phenomic and genomic characterization uncovers novel biology.</title>
        <authorList>
            <person name="Wiegand S."/>
            <person name="Jogler M."/>
            <person name="Boedeker C."/>
            <person name="Pinto D."/>
            <person name="Vollmers J."/>
            <person name="Rivas-Marin E."/>
            <person name="Kohn T."/>
            <person name="Peeters S.H."/>
            <person name="Heuer A."/>
            <person name="Rast P."/>
            <person name="Oberbeckmann S."/>
            <person name="Bunk B."/>
            <person name="Jeske O."/>
            <person name="Meyerdierks A."/>
            <person name="Storesund J.E."/>
            <person name="Kallscheuer N."/>
            <person name="Luecker S."/>
            <person name="Lage O.M."/>
            <person name="Pohl T."/>
            <person name="Merkel B.J."/>
            <person name="Hornburger P."/>
            <person name="Mueller R.-W."/>
            <person name="Bruemmer F."/>
            <person name="Labrenz M."/>
            <person name="Spormann A.M."/>
            <person name="Op den Camp H."/>
            <person name="Overmann J."/>
            <person name="Amann R."/>
            <person name="Jetten M.S.M."/>
            <person name="Mascher T."/>
            <person name="Medema M.H."/>
            <person name="Devos D.P."/>
            <person name="Kaster A.-K."/>
            <person name="Ovreas L."/>
            <person name="Rohde M."/>
            <person name="Galperin M.Y."/>
            <person name="Jogler C."/>
        </authorList>
    </citation>
    <scope>NUCLEOTIDE SEQUENCE [LARGE SCALE GENOMIC DNA]</scope>
    <source>
        <strain evidence="1 2">Pan153</strain>
    </source>
</reference>
<dbReference type="Proteomes" id="UP000320839">
    <property type="component" value="Chromosome"/>
</dbReference>
<dbReference type="AlphaFoldDB" id="A0A518FR40"/>
<name>A0A518FR40_9PLAN</name>
<evidence type="ECO:0000313" key="1">
    <source>
        <dbReference type="EMBL" id="QDV18740.1"/>
    </source>
</evidence>
<evidence type="ECO:0000313" key="2">
    <source>
        <dbReference type="Proteomes" id="UP000320839"/>
    </source>
</evidence>
<dbReference type="EMBL" id="CP036317">
    <property type="protein sequence ID" value="QDV18740.1"/>
    <property type="molecule type" value="Genomic_DNA"/>
</dbReference>
<accession>A0A518FR40</accession>